<keyword evidence="5" id="KW-1185">Reference proteome</keyword>
<dbReference type="AlphaFoldDB" id="A0A834MZN4"/>
<keyword evidence="2" id="KW-0732">Signal</keyword>
<dbReference type="PANTHER" id="PTHR10357:SF179">
    <property type="entry name" value="NEUTRAL AND BASIC AMINO ACID TRANSPORT PROTEIN RBAT"/>
    <property type="match status" value="1"/>
</dbReference>
<name>A0A834MZN4_VESVU</name>
<evidence type="ECO:0000256" key="2">
    <source>
        <dbReference type="SAM" id="SignalP"/>
    </source>
</evidence>
<sequence>MFRTLCFCSLLLATGLVHGEIKNKGWWRNAVFYQIYPRSFMDSNNDGVGDLKGKNHFKFVVEITNNFTCYYEYGSHIPFNFKLITDVNQNSSASDFKRIIEAWMAHTPSTGSANWVLGNHDRSRTASRYPERSIQMNMLPMILPGVAVTYYGEEIGMVDKSDISWEDTQDPQACNAGKDKYRSRSRDPNRTPFQWDSNENSGFSKGNRTWLPVHDNYKGLNLENQKNTPQQSLYKMYRTLIQLRNTSRALQHGELKMKVMKFNTDYCYNCELLAISREVPGETVSLLMSFSPAIAVRVELKDVMTLYKNTYSEVDAFTPKRYSLNAGYVYVFPWEGRVISSSD</sequence>
<feature type="domain" description="Glycosyl hydrolase family 13 catalytic" evidence="3">
    <location>
        <begin position="62"/>
        <end position="253"/>
    </location>
</feature>
<feature type="region of interest" description="Disordered" evidence="1">
    <location>
        <begin position="166"/>
        <end position="201"/>
    </location>
</feature>
<evidence type="ECO:0000313" key="5">
    <source>
        <dbReference type="Proteomes" id="UP000614350"/>
    </source>
</evidence>
<evidence type="ECO:0000259" key="3">
    <source>
        <dbReference type="Pfam" id="PF00128"/>
    </source>
</evidence>
<dbReference type="Proteomes" id="UP000614350">
    <property type="component" value="Unassembled WGS sequence"/>
</dbReference>
<dbReference type="SUPFAM" id="SSF51445">
    <property type="entry name" value="(Trans)glycosidases"/>
    <property type="match status" value="2"/>
</dbReference>
<dbReference type="Pfam" id="PF00128">
    <property type="entry name" value="Alpha-amylase"/>
    <property type="match status" value="1"/>
</dbReference>
<feature type="signal peptide" evidence="2">
    <location>
        <begin position="1"/>
        <end position="19"/>
    </location>
</feature>
<feature type="chain" id="PRO_5032947642" description="Glycosyl hydrolase family 13 catalytic domain-containing protein" evidence="2">
    <location>
        <begin position="20"/>
        <end position="343"/>
    </location>
</feature>
<dbReference type="PANTHER" id="PTHR10357">
    <property type="entry name" value="ALPHA-AMYLASE FAMILY MEMBER"/>
    <property type="match status" value="1"/>
</dbReference>
<dbReference type="EMBL" id="JACSEA010000010">
    <property type="protein sequence ID" value="KAF7391052.1"/>
    <property type="molecule type" value="Genomic_DNA"/>
</dbReference>
<dbReference type="Gene3D" id="3.20.20.80">
    <property type="entry name" value="Glycosidases"/>
    <property type="match status" value="2"/>
</dbReference>
<dbReference type="GO" id="GO:0009313">
    <property type="term" value="P:oligosaccharide catabolic process"/>
    <property type="evidence" value="ECO:0007669"/>
    <property type="project" value="TreeGrafter"/>
</dbReference>
<dbReference type="GO" id="GO:0004556">
    <property type="term" value="F:alpha-amylase activity"/>
    <property type="evidence" value="ECO:0007669"/>
    <property type="project" value="TreeGrafter"/>
</dbReference>
<reference evidence="4" key="1">
    <citation type="journal article" date="2020" name="G3 (Bethesda)">
        <title>High-Quality Assemblies for Three Invasive Social Wasps from the &lt;i&gt;Vespula&lt;/i&gt; Genus.</title>
        <authorList>
            <person name="Harrop T.W.R."/>
            <person name="Guhlin J."/>
            <person name="McLaughlin G.M."/>
            <person name="Permina E."/>
            <person name="Stockwell P."/>
            <person name="Gilligan J."/>
            <person name="Le Lec M.F."/>
            <person name="Gruber M.A.M."/>
            <person name="Quinn O."/>
            <person name="Lovegrove M."/>
            <person name="Duncan E.J."/>
            <person name="Remnant E.J."/>
            <person name="Van Eeckhoven J."/>
            <person name="Graham B."/>
            <person name="Knapp R.A."/>
            <person name="Langford K.W."/>
            <person name="Kronenberg Z."/>
            <person name="Press M.O."/>
            <person name="Eacker S.M."/>
            <person name="Wilson-Rankin E.E."/>
            <person name="Purcell J."/>
            <person name="Lester P.J."/>
            <person name="Dearden P.K."/>
        </authorList>
    </citation>
    <scope>NUCLEOTIDE SEQUENCE</scope>
    <source>
        <strain evidence="4">Marl-1</strain>
    </source>
</reference>
<evidence type="ECO:0000256" key="1">
    <source>
        <dbReference type="SAM" id="MobiDB-lite"/>
    </source>
</evidence>
<evidence type="ECO:0000313" key="4">
    <source>
        <dbReference type="EMBL" id="KAF7391052.1"/>
    </source>
</evidence>
<comment type="caution">
    <text evidence="4">The sequence shown here is derived from an EMBL/GenBank/DDBJ whole genome shotgun (WGS) entry which is preliminary data.</text>
</comment>
<feature type="compositionally biased region" description="Polar residues" evidence="1">
    <location>
        <begin position="191"/>
        <end position="201"/>
    </location>
</feature>
<protein>
    <recommendedName>
        <fullName evidence="3">Glycosyl hydrolase family 13 catalytic domain-containing protein</fullName>
    </recommendedName>
</protein>
<feature type="compositionally biased region" description="Basic and acidic residues" evidence="1">
    <location>
        <begin position="177"/>
        <end position="189"/>
    </location>
</feature>
<dbReference type="InterPro" id="IPR017853">
    <property type="entry name" value="GH"/>
</dbReference>
<proteinExistence type="predicted"/>
<organism evidence="4 5">
    <name type="scientific">Vespula vulgaris</name>
    <name type="common">Yellow jacket</name>
    <name type="synonym">Wasp</name>
    <dbReference type="NCBI Taxonomy" id="7454"/>
    <lineage>
        <taxon>Eukaryota</taxon>
        <taxon>Metazoa</taxon>
        <taxon>Ecdysozoa</taxon>
        <taxon>Arthropoda</taxon>
        <taxon>Hexapoda</taxon>
        <taxon>Insecta</taxon>
        <taxon>Pterygota</taxon>
        <taxon>Neoptera</taxon>
        <taxon>Endopterygota</taxon>
        <taxon>Hymenoptera</taxon>
        <taxon>Apocrita</taxon>
        <taxon>Aculeata</taxon>
        <taxon>Vespoidea</taxon>
        <taxon>Vespidae</taxon>
        <taxon>Vespinae</taxon>
        <taxon>Vespula</taxon>
    </lineage>
</organism>
<gene>
    <name evidence="4" type="ORF">HZH66_009532</name>
</gene>
<dbReference type="InterPro" id="IPR006047">
    <property type="entry name" value="GH13_cat_dom"/>
</dbReference>
<accession>A0A834MZN4</accession>